<comment type="caution">
    <text evidence="1">The sequence shown here is derived from an EMBL/GenBank/DDBJ whole genome shotgun (WGS) entry which is preliminary data.</text>
</comment>
<evidence type="ECO:0000313" key="1">
    <source>
        <dbReference type="EMBL" id="KAF7412867.1"/>
    </source>
</evidence>
<protein>
    <submittedName>
        <fullName evidence="1">Uncharacterized protein</fullName>
    </submittedName>
</protein>
<name>A0A834KU18_VESPE</name>
<proteinExistence type="predicted"/>
<reference evidence="1" key="1">
    <citation type="journal article" date="2020" name="G3 (Bethesda)">
        <title>High-Quality Assemblies for Three Invasive Social Wasps from the &lt;i&gt;Vespula&lt;/i&gt; Genus.</title>
        <authorList>
            <person name="Harrop T.W.R."/>
            <person name="Guhlin J."/>
            <person name="McLaughlin G.M."/>
            <person name="Permina E."/>
            <person name="Stockwell P."/>
            <person name="Gilligan J."/>
            <person name="Le Lec M.F."/>
            <person name="Gruber M.A.M."/>
            <person name="Quinn O."/>
            <person name="Lovegrove M."/>
            <person name="Duncan E.J."/>
            <person name="Remnant E.J."/>
            <person name="Van Eeckhoven J."/>
            <person name="Graham B."/>
            <person name="Knapp R.A."/>
            <person name="Langford K.W."/>
            <person name="Kronenberg Z."/>
            <person name="Press M.O."/>
            <person name="Eacker S.M."/>
            <person name="Wilson-Rankin E.E."/>
            <person name="Purcell J."/>
            <person name="Lester P.J."/>
            <person name="Dearden P.K."/>
        </authorList>
    </citation>
    <scope>NUCLEOTIDE SEQUENCE</scope>
    <source>
        <strain evidence="1">Volc-1</strain>
    </source>
</reference>
<keyword evidence="2" id="KW-1185">Reference proteome</keyword>
<dbReference type="Proteomes" id="UP000600918">
    <property type="component" value="Unassembled WGS sequence"/>
</dbReference>
<evidence type="ECO:0000313" key="2">
    <source>
        <dbReference type="Proteomes" id="UP000600918"/>
    </source>
</evidence>
<dbReference type="AlphaFoldDB" id="A0A834KU18"/>
<sequence length="102" mass="10870">MAFALQQWKCSSSAKRACCTFSMVLYCQPQLLTCQEGQSPGIVISWSFHTRAATAAPAAVVTAAPAPTVVAGSSQCDRTPFPLLASNSKPFCYVTSLLHQDL</sequence>
<dbReference type="EMBL" id="JACSDY010000012">
    <property type="protein sequence ID" value="KAF7412867.1"/>
    <property type="molecule type" value="Genomic_DNA"/>
</dbReference>
<organism evidence="1 2">
    <name type="scientific">Vespula pensylvanica</name>
    <name type="common">Western yellow jacket</name>
    <name type="synonym">Wasp</name>
    <dbReference type="NCBI Taxonomy" id="30213"/>
    <lineage>
        <taxon>Eukaryota</taxon>
        <taxon>Metazoa</taxon>
        <taxon>Ecdysozoa</taxon>
        <taxon>Arthropoda</taxon>
        <taxon>Hexapoda</taxon>
        <taxon>Insecta</taxon>
        <taxon>Pterygota</taxon>
        <taxon>Neoptera</taxon>
        <taxon>Endopterygota</taxon>
        <taxon>Hymenoptera</taxon>
        <taxon>Apocrita</taxon>
        <taxon>Aculeata</taxon>
        <taxon>Vespoidea</taxon>
        <taxon>Vespidae</taxon>
        <taxon>Vespinae</taxon>
        <taxon>Vespula</taxon>
    </lineage>
</organism>
<accession>A0A834KU18</accession>
<gene>
    <name evidence="1" type="ORF">H0235_012718</name>
</gene>